<feature type="compositionally biased region" description="Basic and acidic residues" evidence="1">
    <location>
        <begin position="1"/>
        <end position="12"/>
    </location>
</feature>
<protein>
    <submittedName>
        <fullName evidence="2">Uncharacterized protein</fullName>
    </submittedName>
</protein>
<name>A0AAD5IW45_ACENE</name>
<dbReference type="Proteomes" id="UP001064489">
    <property type="component" value="Chromosome 5"/>
</dbReference>
<evidence type="ECO:0000313" key="3">
    <source>
        <dbReference type="Proteomes" id="UP001064489"/>
    </source>
</evidence>
<dbReference type="AlphaFoldDB" id="A0AAD5IW45"/>
<proteinExistence type="predicted"/>
<evidence type="ECO:0000256" key="1">
    <source>
        <dbReference type="SAM" id="MobiDB-lite"/>
    </source>
</evidence>
<evidence type="ECO:0000313" key="2">
    <source>
        <dbReference type="EMBL" id="KAI9178102.1"/>
    </source>
</evidence>
<dbReference type="EMBL" id="JAJSOW010000102">
    <property type="protein sequence ID" value="KAI9178102.1"/>
    <property type="molecule type" value="Genomic_DNA"/>
</dbReference>
<reference evidence="2" key="1">
    <citation type="journal article" date="2022" name="Plant J.">
        <title>Strategies of tolerance reflected in two North American maple genomes.</title>
        <authorList>
            <person name="McEvoy S.L."/>
            <person name="Sezen U.U."/>
            <person name="Trouern-Trend A."/>
            <person name="McMahon S.M."/>
            <person name="Schaberg P.G."/>
            <person name="Yang J."/>
            <person name="Wegrzyn J.L."/>
            <person name="Swenson N.G."/>
        </authorList>
    </citation>
    <scope>NUCLEOTIDE SEQUENCE</scope>
    <source>
        <strain evidence="2">91603</strain>
    </source>
</reference>
<accession>A0AAD5IW45</accession>
<keyword evidence="3" id="KW-1185">Reference proteome</keyword>
<comment type="caution">
    <text evidence="2">The sequence shown here is derived from an EMBL/GenBank/DDBJ whole genome shotgun (WGS) entry which is preliminary data.</text>
</comment>
<organism evidence="2 3">
    <name type="scientific">Acer negundo</name>
    <name type="common">Box elder</name>
    <dbReference type="NCBI Taxonomy" id="4023"/>
    <lineage>
        <taxon>Eukaryota</taxon>
        <taxon>Viridiplantae</taxon>
        <taxon>Streptophyta</taxon>
        <taxon>Embryophyta</taxon>
        <taxon>Tracheophyta</taxon>
        <taxon>Spermatophyta</taxon>
        <taxon>Magnoliopsida</taxon>
        <taxon>eudicotyledons</taxon>
        <taxon>Gunneridae</taxon>
        <taxon>Pentapetalae</taxon>
        <taxon>rosids</taxon>
        <taxon>malvids</taxon>
        <taxon>Sapindales</taxon>
        <taxon>Sapindaceae</taxon>
        <taxon>Hippocastanoideae</taxon>
        <taxon>Acereae</taxon>
        <taxon>Acer</taxon>
    </lineage>
</organism>
<feature type="region of interest" description="Disordered" evidence="1">
    <location>
        <begin position="1"/>
        <end position="22"/>
    </location>
</feature>
<gene>
    <name evidence="2" type="ORF">LWI28_022738</name>
</gene>
<sequence length="116" mass="13270">MDDDNSRERLEENDIEIEEGEYNERKTSSRLFERFGSETPDYDKEFGSVIKEPLYGRTGPTQPPRLPLLVPMSALSNPLIMRLLRMSFLSKTGDHGTGFRYSNIFSSNGHLHSLSD</sequence>
<reference evidence="2" key="2">
    <citation type="submission" date="2023-02" db="EMBL/GenBank/DDBJ databases">
        <authorList>
            <person name="Swenson N.G."/>
            <person name="Wegrzyn J.L."/>
            <person name="Mcevoy S.L."/>
        </authorList>
    </citation>
    <scope>NUCLEOTIDE SEQUENCE</scope>
    <source>
        <strain evidence="2">91603</strain>
        <tissue evidence="2">Leaf</tissue>
    </source>
</reference>